<dbReference type="GO" id="GO:0005886">
    <property type="term" value="C:plasma membrane"/>
    <property type="evidence" value="ECO:0007669"/>
    <property type="project" value="UniProtKB-SubCell"/>
</dbReference>
<evidence type="ECO:0000256" key="1">
    <source>
        <dbReference type="ARBA" id="ARBA00004141"/>
    </source>
</evidence>
<dbReference type="PANTHER" id="PTHR42823">
    <property type="entry name" value="ATP SYNTHASE SUBUNIT A, CHLOROPLASTIC"/>
    <property type="match status" value="1"/>
</dbReference>
<dbReference type="GO" id="GO:0045259">
    <property type="term" value="C:proton-transporting ATP synthase complex"/>
    <property type="evidence" value="ECO:0007669"/>
    <property type="project" value="UniProtKB-KW"/>
</dbReference>
<evidence type="ECO:0000256" key="9">
    <source>
        <dbReference type="ARBA" id="ARBA00023136"/>
    </source>
</evidence>
<dbReference type="Gene3D" id="1.20.120.220">
    <property type="entry name" value="ATP synthase, F0 complex, subunit A"/>
    <property type="match status" value="1"/>
</dbReference>
<accession>A0A521ABA2</accession>
<evidence type="ECO:0000256" key="4">
    <source>
        <dbReference type="ARBA" id="ARBA00022547"/>
    </source>
</evidence>
<dbReference type="GO" id="GO:0046933">
    <property type="term" value="F:proton-transporting ATP synthase activity, rotational mechanism"/>
    <property type="evidence" value="ECO:0007669"/>
    <property type="project" value="UniProtKB-UniRule"/>
</dbReference>
<dbReference type="EMBL" id="FXTP01000001">
    <property type="protein sequence ID" value="SMO32068.1"/>
    <property type="molecule type" value="Genomic_DNA"/>
</dbReference>
<dbReference type="SUPFAM" id="SSF81336">
    <property type="entry name" value="F1F0 ATP synthase subunit A"/>
    <property type="match status" value="1"/>
</dbReference>
<protein>
    <recommendedName>
        <fullName evidence="11 12">ATP synthase subunit a</fullName>
    </recommendedName>
    <alternativeName>
        <fullName evidence="11">ATP synthase F0 sector subunit a</fullName>
    </alternativeName>
    <alternativeName>
        <fullName evidence="11">F-ATPase subunit 6</fullName>
    </alternativeName>
</protein>
<keyword evidence="10 11" id="KW-0066">ATP synthesis</keyword>
<dbReference type="AlphaFoldDB" id="A0A521ABA2"/>
<keyword evidence="9 11" id="KW-0472">Membrane</keyword>
<reference evidence="14 15" key="1">
    <citation type="submission" date="2017-05" db="EMBL/GenBank/DDBJ databases">
        <authorList>
            <person name="Varghese N."/>
            <person name="Submissions S."/>
        </authorList>
    </citation>
    <scope>NUCLEOTIDE SEQUENCE [LARGE SCALE GENOMIC DNA]</scope>
    <source>
        <strain evidence="14 15">DSM 21985</strain>
    </source>
</reference>
<evidence type="ECO:0000256" key="2">
    <source>
        <dbReference type="ARBA" id="ARBA00006810"/>
    </source>
</evidence>
<feature type="transmembrane region" description="Helical" evidence="11">
    <location>
        <begin position="320"/>
        <end position="337"/>
    </location>
</feature>
<comment type="function">
    <text evidence="11 12">Key component of the proton channel; it plays a direct role in the translocation of protons across the membrane.</text>
</comment>
<evidence type="ECO:0000256" key="5">
    <source>
        <dbReference type="ARBA" id="ARBA00022692"/>
    </source>
</evidence>
<dbReference type="InterPro" id="IPR000568">
    <property type="entry name" value="ATP_synth_F0_asu"/>
</dbReference>
<dbReference type="CDD" id="cd00310">
    <property type="entry name" value="ATP-synt_Fo_a_6"/>
    <property type="match status" value="1"/>
</dbReference>
<dbReference type="HAMAP" id="MF_01393">
    <property type="entry name" value="ATP_synth_a_bact"/>
    <property type="match status" value="1"/>
</dbReference>
<sequence length="356" mass="39346">MVQTLRLLFLTLLFLSVSTPNTLAADPSGAEEEPVIDVMGTVLDHDYLKTPFGKIYLPRIFYWEDASGQTHLNAYGSTKKAEQSELFELAESGAIVPSGGGHILIDMSITSHLAFVWFSVIIVMIVTFIVAGKYKRGVGKETEPKGAFQNIFEILFEFIRDHVAKDNIPDHKYKRYVPYLFAVFTSIALMNLFGLLPWAATATADLTVTATLAAISFFVIQFSGTKDHWAHVFWFPGVPGWSRIILTPVEILGLFTKPFALAIRLFANMLSGKMMIIAILGLIFIFADLFGPVGGYGMAGFLAVPLTAAIYFLKAFVALLQAYVFTILTAVFIGMAAEDHEHDEEGYHVEHVAEAE</sequence>
<comment type="subcellular location">
    <subcellularLocation>
        <location evidence="11 12">Cell membrane</location>
        <topology evidence="11 12">Multi-pass membrane protein</topology>
    </subcellularLocation>
    <subcellularLocation>
        <location evidence="1">Membrane</location>
        <topology evidence="1">Multi-pass membrane protein</topology>
    </subcellularLocation>
</comment>
<evidence type="ECO:0000256" key="12">
    <source>
        <dbReference type="RuleBase" id="RU000483"/>
    </source>
</evidence>
<dbReference type="PROSITE" id="PS00449">
    <property type="entry name" value="ATPASE_A"/>
    <property type="match status" value="1"/>
</dbReference>
<keyword evidence="4 11" id="KW-0138">CF(0)</keyword>
<evidence type="ECO:0000313" key="14">
    <source>
        <dbReference type="EMBL" id="SMO32068.1"/>
    </source>
</evidence>
<dbReference type="PRINTS" id="PR00123">
    <property type="entry name" value="ATPASEA"/>
</dbReference>
<dbReference type="NCBIfam" id="TIGR01131">
    <property type="entry name" value="ATP_synt_6_or_A"/>
    <property type="match status" value="1"/>
</dbReference>
<keyword evidence="8 11" id="KW-0406">Ion transport</keyword>
<dbReference type="PANTHER" id="PTHR42823:SF3">
    <property type="entry name" value="ATP SYNTHASE SUBUNIT A, CHLOROPLASTIC"/>
    <property type="match status" value="1"/>
</dbReference>
<proteinExistence type="inferred from homology"/>
<gene>
    <name evidence="11" type="primary">atpB</name>
    <name evidence="14" type="ORF">SAMN06265219_10122</name>
</gene>
<comment type="similarity">
    <text evidence="2 11 12">Belongs to the ATPase A chain family.</text>
</comment>
<evidence type="ECO:0000256" key="13">
    <source>
        <dbReference type="SAM" id="SignalP"/>
    </source>
</evidence>
<feature type="signal peptide" evidence="13">
    <location>
        <begin position="1"/>
        <end position="24"/>
    </location>
</feature>
<evidence type="ECO:0000256" key="3">
    <source>
        <dbReference type="ARBA" id="ARBA00022448"/>
    </source>
</evidence>
<dbReference type="InterPro" id="IPR035908">
    <property type="entry name" value="F0_ATP_A_sf"/>
</dbReference>
<keyword evidence="5 11" id="KW-0812">Transmembrane</keyword>
<evidence type="ECO:0000256" key="10">
    <source>
        <dbReference type="ARBA" id="ARBA00023310"/>
    </source>
</evidence>
<dbReference type="InterPro" id="IPR045082">
    <property type="entry name" value="ATP_syn_F0_a_bact/chloroplast"/>
</dbReference>
<keyword evidence="6 11" id="KW-0375">Hydrogen ion transport</keyword>
<feature type="transmembrane region" description="Helical" evidence="11">
    <location>
        <begin position="179"/>
        <end position="200"/>
    </location>
</feature>
<evidence type="ECO:0000313" key="15">
    <source>
        <dbReference type="Proteomes" id="UP000317557"/>
    </source>
</evidence>
<feature type="transmembrane region" description="Helical" evidence="11">
    <location>
        <begin position="206"/>
        <end position="224"/>
    </location>
</feature>
<evidence type="ECO:0000256" key="11">
    <source>
        <dbReference type="HAMAP-Rule" id="MF_01393"/>
    </source>
</evidence>
<keyword evidence="3 11" id="KW-0813">Transport</keyword>
<evidence type="ECO:0000256" key="7">
    <source>
        <dbReference type="ARBA" id="ARBA00022989"/>
    </source>
</evidence>
<feature type="chain" id="PRO_5021999247" description="ATP synthase subunit a" evidence="13">
    <location>
        <begin position="25"/>
        <end position="356"/>
    </location>
</feature>
<evidence type="ECO:0000256" key="8">
    <source>
        <dbReference type="ARBA" id="ARBA00023065"/>
    </source>
</evidence>
<dbReference type="InterPro" id="IPR023011">
    <property type="entry name" value="ATP_synth_F0_asu_AS"/>
</dbReference>
<feature type="transmembrane region" description="Helical" evidence="11">
    <location>
        <begin position="265"/>
        <end position="287"/>
    </location>
</feature>
<dbReference type="Pfam" id="PF00119">
    <property type="entry name" value="ATP-synt_A"/>
    <property type="match status" value="1"/>
</dbReference>
<keyword evidence="15" id="KW-1185">Reference proteome</keyword>
<organism evidence="14 15">
    <name type="scientific">Gracilimonas mengyeensis</name>
    <dbReference type="NCBI Taxonomy" id="1302730"/>
    <lineage>
        <taxon>Bacteria</taxon>
        <taxon>Pseudomonadati</taxon>
        <taxon>Balneolota</taxon>
        <taxon>Balneolia</taxon>
        <taxon>Balneolales</taxon>
        <taxon>Balneolaceae</taxon>
        <taxon>Gracilimonas</taxon>
    </lineage>
</organism>
<evidence type="ECO:0000256" key="6">
    <source>
        <dbReference type="ARBA" id="ARBA00022781"/>
    </source>
</evidence>
<feature type="transmembrane region" description="Helical" evidence="11">
    <location>
        <begin position="114"/>
        <end position="131"/>
    </location>
</feature>
<keyword evidence="7 11" id="KW-1133">Transmembrane helix</keyword>
<keyword evidence="11" id="KW-1003">Cell membrane</keyword>
<dbReference type="OrthoDB" id="9809130at2"/>
<name>A0A521ABA2_9BACT</name>
<keyword evidence="13" id="KW-0732">Signal</keyword>
<feature type="transmembrane region" description="Helical" evidence="11">
    <location>
        <begin position="293"/>
        <end position="313"/>
    </location>
</feature>
<dbReference type="Proteomes" id="UP000317557">
    <property type="component" value="Unassembled WGS sequence"/>
</dbReference>